<organism evidence="2 3">
    <name type="scientific">Brumicola blandensis</name>
    <dbReference type="NCBI Taxonomy" id="3075611"/>
    <lineage>
        <taxon>Bacteria</taxon>
        <taxon>Pseudomonadati</taxon>
        <taxon>Pseudomonadota</taxon>
        <taxon>Gammaproteobacteria</taxon>
        <taxon>Alteromonadales</taxon>
        <taxon>Alteromonadaceae</taxon>
        <taxon>Brumicola</taxon>
    </lineage>
</organism>
<dbReference type="AlphaFoldDB" id="A0AAW8R7C5"/>
<keyword evidence="1" id="KW-0732">Signal</keyword>
<sequence>MFKSFVYLLLLTLCIAHSQAVNAKQTSFSQMRTVDGRSFDYKWLDKNNEVQILSFTIPNETLLTLPESAPAYNPILAQNSIRRALMTYAKTVDPRLAKISIKQSGGSIQMQVTAPTKEDAEAINKKLGEQYAAAENAYMSKHYYVPFKNEFGQDFIKQDHKRYALESADGMQAIVKEIKKHLSNPRNPNEFIDFALSWLQAIPYDTLENRASSNGSGFASPRQLLLDNKGDCDSKSTLFLALMNAYNPKLQTSMVYLPNHALVGVVLKPKDDQQFITDDGVRFVLAEPTGPAQYSLGEIDNKSELAIRNRQVSLERF</sequence>
<name>A0AAW8R7C5_9ALTE</name>
<feature type="signal peptide" evidence="1">
    <location>
        <begin position="1"/>
        <end position="23"/>
    </location>
</feature>
<gene>
    <name evidence="2" type="ORF">RM544_11060</name>
</gene>
<protein>
    <submittedName>
        <fullName evidence="2">Uncharacterized protein</fullName>
    </submittedName>
</protein>
<dbReference type="Proteomes" id="UP001249020">
    <property type="component" value="Unassembled WGS sequence"/>
</dbReference>
<proteinExistence type="predicted"/>
<comment type="caution">
    <text evidence="2">The sequence shown here is derived from an EMBL/GenBank/DDBJ whole genome shotgun (WGS) entry which is preliminary data.</text>
</comment>
<evidence type="ECO:0000313" key="2">
    <source>
        <dbReference type="EMBL" id="MDT0583078.1"/>
    </source>
</evidence>
<feature type="chain" id="PRO_5043409712" evidence="1">
    <location>
        <begin position="24"/>
        <end position="317"/>
    </location>
</feature>
<keyword evidence="3" id="KW-1185">Reference proteome</keyword>
<evidence type="ECO:0000256" key="1">
    <source>
        <dbReference type="SAM" id="SignalP"/>
    </source>
</evidence>
<dbReference type="EMBL" id="JAVRIE010000004">
    <property type="protein sequence ID" value="MDT0583078.1"/>
    <property type="molecule type" value="Genomic_DNA"/>
</dbReference>
<reference evidence="2 3" key="1">
    <citation type="submission" date="2023-09" db="EMBL/GenBank/DDBJ databases">
        <authorList>
            <person name="Rey-Velasco X."/>
        </authorList>
    </citation>
    <scope>NUCLEOTIDE SEQUENCE [LARGE SCALE GENOMIC DNA]</scope>
    <source>
        <strain evidence="2 3">W409</strain>
    </source>
</reference>
<accession>A0AAW8R7C5</accession>
<dbReference type="RefSeq" id="WP_311361854.1">
    <property type="nucleotide sequence ID" value="NZ_JAVRIE010000004.1"/>
</dbReference>
<evidence type="ECO:0000313" key="3">
    <source>
        <dbReference type="Proteomes" id="UP001249020"/>
    </source>
</evidence>